<name>A0A8S1K121_9CILI</name>
<reference evidence="1" key="1">
    <citation type="submission" date="2021-01" db="EMBL/GenBank/DDBJ databases">
        <authorList>
            <consortium name="Genoscope - CEA"/>
            <person name="William W."/>
        </authorList>
    </citation>
    <scope>NUCLEOTIDE SEQUENCE</scope>
</reference>
<gene>
    <name evidence="1" type="ORF">PSON_ATCC_30995.1.T0020268</name>
</gene>
<accession>A0A8S1K121</accession>
<comment type="caution">
    <text evidence="1">The sequence shown here is derived from an EMBL/GenBank/DDBJ whole genome shotgun (WGS) entry which is preliminary data.</text>
</comment>
<keyword evidence="2" id="KW-1185">Reference proteome</keyword>
<evidence type="ECO:0000313" key="1">
    <source>
        <dbReference type="EMBL" id="CAD8047189.1"/>
    </source>
</evidence>
<proteinExistence type="predicted"/>
<organism evidence="1 2">
    <name type="scientific">Paramecium sonneborni</name>
    <dbReference type="NCBI Taxonomy" id="65129"/>
    <lineage>
        <taxon>Eukaryota</taxon>
        <taxon>Sar</taxon>
        <taxon>Alveolata</taxon>
        <taxon>Ciliophora</taxon>
        <taxon>Intramacronucleata</taxon>
        <taxon>Oligohymenophorea</taxon>
        <taxon>Peniculida</taxon>
        <taxon>Parameciidae</taxon>
        <taxon>Paramecium</taxon>
    </lineage>
</organism>
<evidence type="ECO:0000313" key="2">
    <source>
        <dbReference type="Proteomes" id="UP000692954"/>
    </source>
</evidence>
<dbReference type="EMBL" id="CAJJDN010000002">
    <property type="protein sequence ID" value="CAD8047189.1"/>
    <property type="molecule type" value="Genomic_DNA"/>
</dbReference>
<dbReference type="OrthoDB" id="289254at2759"/>
<dbReference type="AlphaFoldDB" id="A0A8S1K121"/>
<protein>
    <submittedName>
        <fullName evidence="1">Uncharacterized protein</fullName>
    </submittedName>
</protein>
<dbReference type="Proteomes" id="UP000692954">
    <property type="component" value="Unassembled WGS sequence"/>
</dbReference>
<sequence>MTQETFSLKFEKYFDLFDETFSLNPQTITISENGKYILYRHGTYTINSQHTVISSEGKVMFQISGIVQACFSQDSQFLLFSQRTNQNQIDLCLLNCEIEQLIWKKSFICSDFEKDSIFSIQINKNNQFAIISTNFQRYFHVSIDGTYKEITLKQFQPMKYFDQLKFLDLDSYIIGKIDSTQREKKYSYFFTYKDNKLIFNWKIVASKNQRFEIQNKFLIILKDVTKFSLRLTTSGKLLRNILVNQEEPSHFIYFNKVFYQLAELNLIKYDLIRGKKIQIQCQMPRKHQNNLDHLRKDQNIIRANTYDEGFTQRLEFFRLKQLQK</sequence>